<dbReference type="STRING" id="456481.LEPBI_I1177"/>
<organism evidence="1 2">
    <name type="scientific">Leptospira biflexa serovar Patoc (strain Patoc 1 / ATCC 23582 / Paris)</name>
    <dbReference type="NCBI Taxonomy" id="456481"/>
    <lineage>
        <taxon>Bacteria</taxon>
        <taxon>Pseudomonadati</taxon>
        <taxon>Spirochaetota</taxon>
        <taxon>Spirochaetia</taxon>
        <taxon>Leptospirales</taxon>
        <taxon>Leptospiraceae</taxon>
        <taxon>Leptospira</taxon>
    </lineage>
</organism>
<evidence type="ECO:0000313" key="2">
    <source>
        <dbReference type="Proteomes" id="UP000001847"/>
    </source>
</evidence>
<dbReference type="EMBL" id="CP000786">
    <property type="protein sequence ID" value="ABZ97293.1"/>
    <property type="molecule type" value="Genomic_DNA"/>
</dbReference>
<gene>
    <name evidence="1" type="ordered locus">LEPBI_I1177</name>
</gene>
<sequence length="206" mass="23562">MVFINDDMKRIPQTILFCLLFCACAGGNIKIKINSDLSGDLVIYQKKITKKQKGIFLGSGLKDIGEVEITLKERSYQFGNYTQMLPPGFRFIQFTEDQTLEIQLAIDTSKDSPLLQTLEINREEIGSILSEAKLRDDLLRFNTLVEFIQFEVHFPFPIAKVKFLDPRTAGEWTVRLDNPNKLIVNLPLHSVWAGEHTLTVVQIYPE</sequence>
<evidence type="ECO:0000313" key="1">
    <source>
        <dbReference type="EMBL" id="ABZ97293.1"/>
    </source>
</evidence>
<dbReference type="AlphaFoldDB" id="B0SNL2"/>
<dbReference type="InterPro" id="IPR058178">
    <property type="entry name" value="LBF_1134-like"/>
</dbReference>
<name>B0SNL2_LEPBP</name>
<dbReference type="HOGENOM" id="CLU_1370722_0_0_12"/>
<reference evidence="1 2" key="1">
    <citation type="journal article" date="2008" name="PLoS ONE">
        <title>Genome sequence of the saprophyte Leptospira biflexa provides insights into the evolution of Leptospira and the pathogenesis of leptospirosis.</title>
        <authorList>
            <person name="Picardeau M."/>
            <person name="Bulach D.M."/>
            <person name="Bouchier C."/>
            <person name="Zuerner R.L."/>
            <person name="Zidane N."/>
            <person name="Wilson P.J."/>
            <person name="Creno S."/>
            <person name="Kuczek E.S."/>
            <person name="Bommezzadri S."/>
            <person name="Davis J.C."/>
            <person name="McGrath A."/>
            <person name="Johnson M.J."/>
            <person name="Boursaux-Eude C."/>
            <person name="Seemann T."/>
            <person name="Rouy Z."/>
            <person name="Coppel R.L."/>
            <person name="Rood J.I."/>
            <person name="Lajus A."/>
            <person name="Davies J.K."/>
            <person name="Medigue C."/>
            <person name="Adler B."/>
        </authorList>
    </citation>
    <scope>NUCLEOTIDE SEQUENCE [LARGE SCALE GENOMIC DNA]</scope>
    <source>
        <strain evidence="2">Patoc 1 / ATCC 23582 / Paris</strain>
    </source>
</reference>
<proteinExistence type="predicted"/>
<protein>
    <submittedName>
        <fullName evidence="1">Uncharacterized protein</fullName>
    </submittedName>
</protein>
<keyword evidence="2" id="KW-1185">Reference proteome</keyword>
<dbReference type="Proteomes" id="UP000001847">
    <property type="component" value="Chromosome I"/>
</dbReference>
<dbReference type="NCBIfam" id="NF047759">
    <property type="entry name" value="LBF_1134_fam"/>
    <property type="match status" value="1"/>
</dbReference>
<accession>B0SNL2</accession>
<dbReference type="KEGG" id="lbi:LEPBI_I1177"/>